<protein>
    <submittedName>
        <fullName evidence="2">Uncharacterized protein</fullName>
    </submittedName>
</protein>
<dbReference type="AlphaFoldDB" id="A0A1G4S293"/>
<gene>
    <name evidence="2" type="ORF">SAMN02927928_2305</name>
</gene>
<evidence type="ECO:0000313" key="2">
    <source>
        <dbReference type="EMBL" id="SCW62469.1"/>
    </source>
</evidence>
<sequence length="209" mass="23292">MCRSPIAQIYPPAKFPVHPIRMSQDNRTAQEHLSPEERRKLLRAFADRMLLKVTAMDDPEDLPGVEKAVRTAAMIERIYSRCDRAERQTTEPRKVDAERATHEVAAIKAQVSLASTLKWSEERRRDLGQWWEAAANATKAAAKAPVVPQTTATPEKSAEIPLNSPPSWQKVTYTDMTEAFEAAGAELALQKRAAAKSAQVPRPPFRGPP</sequence>
<name>A0A1G4S293_9CAUL</name>
<feature type="compositionally biased region" description="Low complexity" evidence="1">
    <location>
        <begin position="142"/>
        <end position="153"/>
    </location>
</feature>
<organism evidence="2 3">
    <name type="scientific">Asticcacaulis taihuensis</name>
    <dbReference type="NCBI Taxonomy" id="260084"/>
    <lineage>
        <taxon>Bacteria</taxon>
        <taxon>Pseudomonadati</taxon>
        <taxon>Pseudomonadota</taxon>
        <taxon>Alphaproteobacteria</taxon>
        <taxon>Caulobacterales</taxon>
        <taxon>Caulobacteraceae</taxon>
        <taxon>Asticcacaulis</taxon>
    </lineage>
</organism>
<evidence type="ECO:0000256" key="1">
    <source>
        <dbReference type="SAM" id="MobiDB-lite"/>
    </source>
</evidence>
<feature type="region of interest" description="Disordered" evidence="1">
    <location>
        <begin position="142"/>
        <end position="168"/>
    </location>
</feature>
<reference evidence="3" key="1">
    <citation type="submission" date="2016-10" db="EMBL/GenBank/DDBJ databases">
        <authorList>
            <person name="Varghese N."/>
            <person name="Submissions S."/>
        </authorList>
    </citation>
    <scope>NUCLEOTIDE SEQUENCE [LARGE SCALE GENOMIC DNA]</scope>
    <source>
        <strain evidence="3">CGMCC 1.3431</strain>
    </source>
</reference>
<accession>A0A1G4S293</accession>
<evidence type="ECO:0000313" key="3">
    <source>
        <dbReference type="Proteomes" id="UP000199150"/>
    </source>
</evidence>
<dbReference type="EMBL" id="FMTS01000003">
    <property type="protein sequence ID" value="SCW62469.1"/>
    <property type="molecule type" value="Genomic_DNA"/>
</dbReference>
<dbReference type="Proteomes" id="UP000199150">
    <property type="component" value="Unassembled WGS sequence"/>
</dbReference>
<proteinExistence type="predicted"/>
<keyword evidence="3" id="KW-1185">Reference proteome</keyword>